<dbReference type="InterPro" id="IPR004644">
    <property type="entry name" value="Fe-S_L-Ser_mono"/>
</dbReference>
<evidence type="ECO:0000313" key="15">
    <source>
        <dbReference type="Proteomes" id="UP000838160"/>
    </source>
</evidence>
<dbReference type="Gene3D" id="3.30.1330.90">
    <property type="entry name" value="D-3-phosphoglycerate dehydrogenase, domain 3"/>
    <property type="match status" value="1"/>
</dbReference>
<evidence type="ECO:0000256" key="10">
    <source>
        <dbReference type="ARBA" id="ARBA00049406"/>
    </source>
</evidence>
<dbReference type="InterPro" id="IPR005131">
    <property type="entry name" value="Ser_deHydtase_bsu"/>
</dbReference>
<feature type="domain" description="Serine dehydratase-like alpha subunit" evidence="12">
    <location>
        <begin position="183"/>
        <end position="447"/>
    </location>
</feature>
<evidence type="ECO:0000256" key="5">
    <source>
        <dbReference type="ARBA" id="ARBA00022485"/>
    </source>
</evidence>
<keyword evidence="9 11" id="KW-0456">Lyase</keyword>
<dbReference type="EMBL" id="CAKLCM010000002">
    <property type="protein sequence ID" value="CAH0525633.1"/>
    <property type="molecule type" value="Genomic_DNA"/>
</dbReference>
<evidence type="ECO:0000313" key="14">
    <source>
        <dbReference type="EMBL" id="CAH0525633.1"/>
    </source>
</evidence>
<organism evidence="14 15">
    <name type="scientific">Vibrio hippocampi</name>
    <dbReference type="NCBI Taxonomy" id="654686"/>
    <lineage>
        <taxon>Bacteria</taxon>
        <taxon>Pseudomonadati</taxon>
        <taxon>Pseudomonadota</taxon>
        <taxon>Gammaproteobacteria</taxon>
        <taxon>Vibrionales</taxon>
        <taxon>Vibrionaceae</taxon>
        <taxon>Vibrio</taxon>
    </lineage>
</organism>
<comment type="catalytic activity">
    <reaction evidence="10 11">
        <text>L-serine = pyruvate + NH4(+)</text>
        <dbReference type="Rhea" id="RHEA:19169"/>
        <dbReference type="ChEBI" id="CHEBI:15361"/>
        <dbReference type="ChEBI" id="CHEBI:28938"/>
        <dbReference type="ChEBI" id="CHEBI:33384"/>
        <dbReference type="EC" id="4.3.1.17"/>
    </reaction>
</comment>
<evidence type="ECO:0000256" key="4">
    <source>
        <dbReference type="ARBA" id="ARBA00022432"/>
    </source>
</evidence>
<dbReference type="NCBIfam" id="TIGR00720">
    <property type="entry name" value="sda_mono"/>
    <property type="match status" value="1"/>
</dbReference>
<keyword evidence="7 11" id="KW-0408">Iron</keyword>
<comment type="similarity">
    <text evidence="3 11">Belongs to the iron-sulfur dependent L-serine dehydratase family.</text>
</comment>
<feature type="domain" description="Serine dehydratase beta chain" evidence="13">
    <location>
        <begin position="3"/>
        <end position="153"/>
    </location>
</feature>
<reference evidence="14" key="1">
    <citation type="submission" date="2021-12" db="EMBL/GenBank/DDBJ databases">
        <authorList>
            <person name="Rodrigo-Torres L."/>
            <person name="Arahal R. D."/>
            <person name="Lucena T."/>
        </authorList>
    </citation>
    <scope>NUCLEOTIDE SEQUENCE</scope>
    <source>
        <strain evidence="14">CECT 8226</strain>
    </source>
</reference>
<dbReference type="GO" id="GO:0003941">
    <property type="term" value="F:L-serine ammonia-lyase activity"/>
    <property type="evidence" value="ECO:0007669"/>
    <property type="project" value="UniProtKB-EC"/>
</dbReference>
<dbReference type="InterPro" id="IPR005130">
    <property type="entry name" value="Ser_deHydtase-like_asu"/>
</dbReference>
<evidence type="ECO:0000256" key="11">
    <source>
        <dbReference type="RuleBase" id="RU366059"/>
    </source>
</evidence>
<keyword evidence="5 11" id="KW-0004">4Fe-4S</keyword>
<evidence type="ECO:0000256" key="1">
    <source>
        <dbReference type="ARBA" id="ARBA00001966"/>
    </source>
</evidence>
<dbReference type="Pfam" id="PF03315">
    <property type="entry name" value="SDH_beta"/>
    <property type="match status" value="1"/>
</dbReference>
<dbReference type="Proteomes" id="UP000838160">
    <property type="component" value="Unassembled WGS sequence"/>
</dbReference>
<dbReference type="Pfam" id="PF03313">
    <property type="entry name" value="SDH_alpha"/>
    <property type="match status" value="1"/>
</dbReference>
<evidence type="ECO:0000256" key="3">
    <source>
        <dbReference type="ARBA" id="ARBA00008636"/>
    </source>
</evidence>
<dbReference type="SUPFAM" id="SSF143548">
    <property type="entry name" value="Serine metabolism enzymes domain"/>
    <property type="match status" value="1"/>
</dbReference>
<evidence type="ECO:0000256" key="8">
    <source>
        <dbReference type="ARBA" id="ARBA00023014"/>
    </source>
</evidence>
<keyword evidence="15" id="KW-1185">Reference proteome</keyword>
<evidence type="ECO:0000256" key="9">
    <source>
        <dbReference type="ARBA" id="ARBA00023239"/>
    </source>
</evidence>
<comment type="pathway">
    <text evidence="2">Carbohydrate biosynthesis; gluconeogenesis.</text>
</comment>
<comment type="cofactor">
    <cofactor evidence="1 11">
        <name>[4Fe-4S] cluster</name>
        <dbReference type="ChEBI" id="CHEBI:49883"/>
    </cofactor>
</comment>
<evidence type="ECO:0000256" key="6">
    <source>
        <dbReference type="ARBA" id="ARBA00022723"/>
    </source>
</evidence>
<dbReference type="InterPro" id="IPR051318">
    <property type="entry name" value="Fe-S_L-Ser"/>
</dbReference>
<keyword evidence="8 11" id="KW-0411">Iron-sulfur</keyword>
<protein>
    <recommendedName>
        <fullName evidence="11">L-serine dehydratase</fullName>
        <ecNumber evidence="11">4.3.1.17</ecNumber>
    </recommendedName>
</protein>
<gene>
    <name evidence="14" type="primary">sdaB_1</name>
    <name evidence="14" type="ORF">VHP8226_01161</name>
</gene>
<evidence type="ECO:0000256" key="2">
    <source>
        <dbReference type="ARBA" id="ARBA00004742"/>
    </source>
</evidence>
<dbReference type="PANTHER" id="PTHR30182:SF1">
    <property type="entry name" value="L-SERINE DEHYDRATASE 1"/>
    <property type="match status" value="1"/>
</dbReference>
<evidence type="ECO:0000259" key="13">
    <source>
        <dbReference type="Pfam" id="PF03315"/>
    </source>
</evidence>
<dbReference type="InterPro" id="IPR029009">
    <property type="entry name" value="ASB_dom_sf"/>
</dbReference>
<comment type="caution">
    <text evidence="14">The sequence shown here is derived from an EMBL/GenBank/DDBJ whole genome shotgun (WGS) entry which is preliminary data.</text>
</comment>
<keyword evidence="4 11" id="KW-0312">Gluconeogenesis</keyword>
<evidence type="ECO:0000256" key="7">
    <source>
        <dbReference type="ARBA" id="ARBA00023004"/>
    </source>
</evidence>
<keyword evidence="6 11" id="KW-0479">Metal-binding</keyword>
<sequence>MLSIFEIYKIGVGPSSSHTNGPMIAGFQFAQKLIDKLNQVHRVQIDLYGSLSLTGIGHHTDRATLLGLLGHEPDTIKIRSANKGMLHAIESGALLLAGKHNIAFDYQRDLRFHADNLPLHENGMTLTAFDVNDDILEFETYYSIGGGFIATENELKHGKEEPPVQVEFPFCSADEMLEQAETHGMSLGGMVIRNETAFQSLNMIDSKVDQIWKVMTRCMQRGFETEGILEGGLKVTRRAPNLLKKLEANAAIENDPMEIMDWINLFAFAVSEENAAGGQVVTSPTNGAAGVIPAVLMYYHKFIKPLDTKQLKDFLAVSGAIGILYKTNASISGAEVGCQGEIGVSSSMAAAGLTALRGGSNEQICIAAEIAMEHSLGMTCDPIGGLVQVPCIERNAMGAMKAINASRMALKRTSKCLISLDKVIDTMYQTGKDMNKKYRETSQGGLALIHLAPPCE</sequence>
<dbReference type="EC" id="4.3.1.17" evidence="11"/>
<accession>A0ABM8ZGK9</accession>
<dbReference type="PANTHER" id="PTHR30182">
    <property type="entry name" value="L-SERINE DEHYDRATASE"/>
    <property type="match status" value="1"/>
</dbReference>
<evidence type="ECO:0000259" key="12">
    <source>
        <dbReference type="Pfam" id="PF03313"/>
    </source>
</evidence>
<name>A0ABM8ZGK9_9VIBR</name>
<dbReference type="RefSeq" id="WP_237484151.1">
    <property type="nucleotide sequence ID" value="NZ_CAKLCM010000002.1"/>
</dbReference>
<proteinExistence type="inferred from homology"/>